<name>A0A9J6H9T1_HAELO</name>
<dbReference type="AlphaFoldDB" id="A0A9J6H9T1"/>
<protein>
    <submittedName>
        <fullName evidence="2">Uncharacterized protein</fullName>
    </submittedName>
</protein>
<keyword evidence="3" id="KW-1185">Reference proteome</keyword>
<sequence length="179" mass="18987">MFFPADEAPGSGFVFDGGLGSGSHLGAALVAASRLWCPADIRPVSHRVTTMTGGDSFLVQSHRDALVVVEYLAGNQFLLEDDHSDVAAAKPSHRKNFAVFLSQLGFERSRRIIGIDGDDPFADVACVFAMSPEGELGPSPVSGTSPSSRRAAGSELSPHTTTFCSPHQLHRQFHVPALA</sequence>
<organism evidence="2 3">
    <name type="scientific">Haemaphysalis longicornis</name>
    <name type="common">Bush tick</name>
    <dbReference type="NCBI Taxonomy" id="44386"/>
    <lineage>
        <taxon>Eukaryota</taxon>
        <taxon>Metazoa</taxon>
        <taxon>Ecdysozoa</taxon>
        <taxon>Arthropoda</taxon>
        <taxon>Chelicerata</taxon>
        <taxon>Arachnida</taxon>
        <taxon>Acari</taxon>
        <taxon>Parasitiformes</taxon>
        <taxon>Ixodida</taxon>
        <taxon>Ixodoidea</taxon>
        <taxon>Ixodidae</taxon>
        <taxon>Haemaphysalinae</taxon>
        <taxon>Haemaphysalis</taxon>
    </lineage>
</organism>
<evidence type="ECO:0000313" key="2">
    <source>
        <dbReference type="EMBL" id="KAH9384451.1"/>
    </source>
</evidence>
<accession>A0A9J6H9T1</accession>
<reference evidence="2 3" key="1">
    <citation type="journal article" date="2020" name="Cell">
        <title>Large-Scale Comparative Analyses of Tick Genomes Elucidate Their Genetic Diversity and Vector Capacities.</title>
        <authorList>
            <consortium name="Tick Genome and Microbiome Consortium (TIGMIC)"/>
            <person name="Jia N."/>
            <person name="Wang J."/>
            <person name="Shi W."/>
            <person name="Du L."/>
            <person name="Sun Y."/>
            <person name="Zhan W."/>
            <person name="Jiang J.F."/>
            <person name="Wang Q."/>
            <person name="Zhang B."/>
            <person name="Ji P."/>
            <person name="Bell-Sakyi L."/>
            <person name="Cui X.M."/>
            <person name="Yuan T.T."/>
            <person name="Jiang B.G."/>
            <person name="Yang W.F."/>
            <person name="Lam T.T."/>
            <person name="Chang Q.C."/>
            <person name="Ding S.J."/>
            <person name="Wang X.J."/>
            <person name="Zhu J.G."/>
            <person name="Ruan X.D."/>
            <person name="Zhao L."/>
            <person name="Wei J.T."/>
            <person name="Ye R.Z."/>
            <person name="Que T.C."/>
            <person name="Du C.H."/>
            <person name="Zhou Y.H."/>
            <person name="Cheng J.X."/>
            <person name="Dai P.F."/>
            <person name="Guo W.B."/>
            <person name="Han X.H."/>
            <person name="Huang E.J."/>
            <person name="Li L.F."/>
            <person name="Wei W."/>
            <person name="Gao Y.C."/>
            <person name="Liu J.Z."/>
            <person name="Shao H.Z."/>
            <person name="Wang X."/>
            <person name="Wang C.C."/>
            <person name="Yang T.C."/>
            <person name="Huo Q.B."/>
            <person name="Li W."/>
            <person name="Chen H.Y."/>
            <person name="Chen S.E."/>
            <person name="Zhou L.G."/>
            <person name="Ni X.B."/>
            <person name="Tian J.H."/>
            <person name="Sheng Y."/>
            <person name="Liu T."/>
            <person name="Pan Y.S."/>
            <person name="Xia L.Y."/>
            <person name="Li J."/>
            <person name="Zhao F."/>
            <person name="Cao W.C."/>
        </authorList>
    </citation>
    <scope>NUCLEOTIDE SEQUENCE [LARGE SCALE GENOMIC DNA]</scope>
    <source>
        <strain evidence="2">HaeL-2018</strain>
    </source>
</reference>
<gene>
    <name evidence="2" type="ORF">HPB48_026459</name>
</gene>
<feature type="region of interest" description="Disordered" evidence="1">
    <location>
        <begin position="135"/>
        <end position="163"/>
    </location>
</feature>
<dbReference type="VEuPathDB" id="VectorBase:HLOH_051627"/>
<dbReference type="Proteomes" id="UP000821853">
    <property type="component" value="Unassembled WGS sequence"/>
</dbReference>
<comment type="caution">
    <text evidence="2">The sequence shown here is derived from an EMBL/GenBank/DDBJ whole genome shotgun (WGS) entry which is preliminary data.</text>
</comment>
<dbReference type="EMBL" id="JABSTR010002441">
    <property type="protein sequence ID" value="KAH9384451.1"/>
    <property type="molecule type" value="Genomic_DNA"/>
</dbReference>
<feature type="compositionally biased region" description="Low complexity" evidence="1">
    <location>
        <begin position="137"/>
        <end position="148"/>
    </location>
</feature>
<evidence type="ECO:0000313" key="3">
    <source>
        <dbReference type="Proteomes" id="UP000821853"/>
    </source>
</evidence>
<proteinExistence type="predicted"/>
<evidence type="ECO:0000256" key="1">
    <source>
        <dbReference type="SAM" id="MobiDB-lite"/>
    </source>
</evidence>